<dbReference type="Pfam" id="PF01453">
    <property type="entry name" value="B_lectin"/>
    <property type="match status" value="1"/>
</dbReference>
<evidence type="ECO:0000259" key="8">
    <source>
        <dbReference type="PROSITE" id="PS50948"/>
    </source>
</evidence>
<dbReference type="InParanoid" id="A0A6I9U2F1"/>
<feature type="domain" description="Apple" evidence="8">
    <location>
        <begin position="342"/>
        <end position="424"/>
    </location>
</feature>
<protein>
    <submittedName>
        <fullName evidence="10">PAN domain-containing protein At5g03700</fullName>
    </submittedName>
</protein>
<dbReference type="PIRSF" id="PIRSF002686">
    <property type="entry name" value="SLG"/>
    <property type="match status" value="1"/>
</dbReference>
<organism evidence="9 10">
    <name type="scientific">Sesamum indicum</name>
    <name type="common">Oriental sesame</name>
    <name type="synonym">Sesamum orientale</name>
    <dbReference type="NCBI Taxonomy" id="4182"/>
    <lineage>
        <taxon>Eukaryota</taxon>
        <taxon>Viridiplantae</taxon>
        <taxon>Streptophyta</taxon>
        <taxon>Embryophyta</taxon>
        <taxon>Tracheophyta</taxon>
        <taxon>Spermatophyta</taxon>
        <taxon>Magnoliopsida</taxon>
        <taxon>eudicotyledons</taxon>
        <taxon>Gunneridae</taxon>
        <taxon>Pentapetalae</taxon>
        <taxon>asterids</taxon>
        <taxon>lamiids</taxon>
        <taxon>Lamiales</taxon>
        <taxon>Pedaliaceae</taxon>
        <taxon>Sesamum</taxon>
    </lineage>
</organism>
<keyword evidence="5" id="KW-1133">Transmembrane helix</keyword>
<dbReference type="InterPro" id="IPR000858">
    <property type="entry name" value="S_locus_glycoprot_dom"/>
</dbReference>
<dbReference type="PANTHER" id="PTHR32444:SF108">
    <property type="entry name" value="OS02G0527900 PROTEIN"/>
    <property type="match status" value="1"/>
</dbReference>
<dbReference type="FunCoup" id="A0A6I9U2F1">
    <property type="interactions" value="289"/>
</dbReference>
<dbReference type="SMART" id="SM00108">
    <property type="entry name" value="B_lectin"/>
    <property type="match status" value="1"/>
</dbReference>
<evidence type="ECO:0000256" key="4">
    <source>
        <dbReference type="ARBA" id="ARBA00023180"/>
    </source>
</evidence>
<dbReference type="Gene3D" id="2.90.10.30">
    <property type="match status" value="1"/>
</dbReference>
<keyword evidence="5" id="KW-0472">Membrane</keyword>
<dbReference type="InterPro" id="IPR003609">
    <property type="entry name" value="Pan_app"/>
</dbReference>
<name>A0A6I9U2F1_SESIN</name>
<dbReference type="PROSITE" id="PS50927">
    <property type="entry name" value="BULB_LECTIN"/>
    <property type="match status" value="1"/>
</dbReference>
<comment type="function">
    <text evidence="1">Involved in sporophytic self-incompatibility system (the inability of flowering plants to achieve self-fertilization).</text>
</comment>
<reference evidence="10" key="1">
    <citation type="submission" date="2025-08" db="UniProtKB">
        <authorList>
            <consortium name="RefSeq"/>
        </authorList>
    </citation>
    <scope>IDENTIFICATION</scope>
</reference>
<proteinExistence type="predicted"/>
<keyword evidence="2 6" id="KW-0732">Signal</keyword>
<dbReference type="Proteomes" id="UP000504604">
    <property type="component" value="Linkage group LG11"/>
</dbReference>
<accession>A0A6I9U2F1</accession>
<dbReference type="InterPro" id="IPR001480">
    <property type="entry name" value="Bulb-type_lectin_dom"/>
</dbReference>
<dbReference type="OrthoDB" id="590879at2759"/>
<dbReference type="PROSITE" id="PS50948">
    <property type="entry name" value="PAN"/>
    <property type="match status" value="1"/>
</dbReference>
<keyword evidence="9" id="KW-1185">Reference proteome</keyword>
<evidence type="ECO:0000259" key="7">
    <source>
        <dbReference type="PROSITE" id="PS50927"/>
    </source>
</evidence>
<gene>
    <name evidence="10" type="primary">LOC105174115</name>
</gene>
<feature type="domain" description="Bulb-type lectin" evidence="7">
    <location>
        <begin position="47"/>
        <end position="170"/>
    </location>
</feature>
<dbReference type="Pfam" id="PF00954">
    <property type="entry name" value="S_locus_glycop"/>
    <property type="match status" value="1"/>
</dbReference>
<keyword evidence="4" id="KW-0325">Glycoprotein</keyword>
<evidence type="ECO:0000256" key="2">
    <source>
        <dbReference type="ARBA" id="ARBA00022729"/>
    </source>
</evidence>
<evidence type="ECO:0000256" key="1">
    <source>
        <dbReference type="ARBA" id="ARBA00003061"/>
    </source>
</evidence>
<dbReference type="SUPFAM" id="SSF57414">
    <property type="entry name" value="Hairpin loop containing domain-like"/>
    <property type="match status" value="1"/>
</dbReference>
<sequence>MDRRRQLPHFMNLPVHLFLLTFLTALQAVTWSSHAAHSPSPEELLLGFRAAPDSAVSSFQPLLSDSSGNYSLGFLRVNPNQLSLSVLHVPSSVPVWSANTTRLARWADSTQLFFNGSLVLSDARTGVFWSTATIGDRVWLSNTSNLMIQKLDGVTILWQSFDFPSDTLVENQNFTSTMTLVSSNGLYSMRLGPNYIGLYANFAGSGRGPGQIYLKHRAMEAKAEIVEGQPIYLVLKSGGYLGMFQNGSIPVDVQSFNTFQQNVSGIRRVRIEPDGNLKGYYWTGSSWILDYQAISDACELPSSCGSYGLCKPGKGCSCLDNRRDHDSGECAPAGNQLRGDFCGAYDSRVRVVRRSGVELPFKELMGYKNMASIEECEGACEGNCTCWGVVYSNSSGFCYMLDYPVQTVVAVGDESKVGYFKVREGVRKKKVETWVGLGLGLLFGAILVFGGVMGLGWYKWRSRGVKGYLEEEGVSGVGAYKDLGGASFRSIELCEK</sequence>
<dbReference type="PANTHER" id="PTHR32444">
    <property type="entry name" value="BULB-TYPE LECTIN DOMAIN-CONTAINING PROTEIN"/>
    <property type="match status" value="1"/>
</dbReference>
<keyword evidence="3" id="KW-1015">Disulfide bond</keyword>
<dbReference type="KEGG" id="sind:105174115"/>
<dbReference type="Pfam" id="PF00024">
    <property type="entry name" value="PAN_1"/>
    <property type="match status" value="1"/>
</dbReference>
<dbReference type="InterPro" id="IPR035446">
    <property type="entry name" value="SLSG/EP1"/>
</dbReference>
<dbReference type="SUPFAM" id="SSF51110">
    <property type="entry name" value="alpha-D-mannose-specific plant lectins"/>
    <property type="match status" value="1"/>
</dbReference>
<dbReference type="GO" id="GO:0048544">
    <property type="term" value="P:recognition of pollen"/>
    <property type="evidence" value="ECO:0007669"/>
    <property type="project" value="InterPro"/>
</dbReference>
<keyword evidence="5" id="KW-0812">Transmembrane</keyword>
<dbReference type="GeneID" id="105174115"/>
<dbReference type="Gramene" id="SIN_1012979.t">
    <property type="protein sequence ID" value="SIN_1012979.t.cds1"/>
    <property type="gene ID" value="SIN_1012979"/>
</dbReference>
<dbReference type="AlphaFoldDB" id="A0A6I9U2F1"/>
<evidence type="ECO:0000313" key="10">
    <source>
        <dbReference type="RefSeq" id="XP_011094411.1"/>
    </source>
</evidence>
<dbReference type="InterPro" id="IPR036426">
    <property type="entry name" value="Bulb-type_lectin_dom_sf"/>
</dbReference>
<feature type="signal peptide" evidence="6">
    <location>
        <begin position="1"/>
        <end position="28"/>
    </location>
</feature>
<evidence type="ECO:0000313" key="9">
    <source>
        <dbReference type="Proteomes" id="UP000504604"/>
    </source>
</evidence>
<feature type="transmembrane region" description="Helical" evidence="5">
    <location>
        <begin position="434"/>
        <end position="458"/>
    </location>
</feature>
<evidence type="ECO:0000256" key="6">
    <source>
        <dbReference type="SAM" id="SignalP"/>
    </source>
</evidence>
<dbReference type="RefSeq" id="XP_011094411.1">
    <property type="nucleotide sequence ID" value="XM_011096109.2"/>
</dbReference>
<evidence type="ECO:0000256" key="5">
    <source>
        <dbReference type="SAM" id="Phobius"/>
    </source>
</evidence>
<feature type="chain" id="PRO_5026858803" evidence="6">
    <location>
        <begin position="29"/>
        <end position="496"/>
    </location>
</feature>
<evidence type="ECO:0000256" key="3">
    <source>
        <dbReference type="ARBA" id="ARBA00023157"/>
    </source>
</evidence>